<evidence type="ECO:0000256" key="10">
    <source>
        <dbReference type="PIRSR" id="PIRSR000077-4"/>
    </source>
</evidence>
<dbReference type="Pfam" id="PF00085">
    <property type="entry name" value="Thioredoxin"/>
    <property type="match status" value="1"/>
</dbReference>
<sequence length="109" mass="12437">MKERMIDMAATHLTKETFNEEVLQAKEPVLVDFWATWCGPCQMVLPIIEELAGEVKDAKICKVNVDEQPELAKEYRVMSIPTLMVFRDGKPVKREVGAKSKAEILEMLK</sequence>
<feature type="active site" description="Nucleophile" evidence="9">
    <location>
        <position position="38"/>
    </location>
</feature>
<dbReference type="EMBL" id="VUMB01000010">
    <property type="protein sequence ID" value="MSS39991.1"/>
    <property type="molecule type" value="Genomic_DNA"/>
</dbReference>
<name>A0A844FAQ8_CLOSV</name>
<keyword evidence="6 10" id="KW-0676">Redox-active center</keyword>
<evidence type="ECO:0000256" key="6">
    <source>
        <dbReference type="ARBA" id="ARBA00023284"/>
    </source>
</evidence>
<dbReference type="Gene3D" id="3.40.30.10">
    <property type="entry name" value="Glutaredoxin"/>
    <property type="match status" value="1"/>
</dbReference>
<dbReference type="GO" id="GO:0045454">
    <property type="term" value="P:cell redox homeostasis"/>
    <property type="evidence" value="ECO:0007669"/>
    <property type="project" value="TreeGrafter"/>
</dbReference>
<comment type="similarity">
    <text evidence="1 8">Belongs to the thioredoxin family.</text>
</comment>
<feature type="domain" description="Thioredoxin" evidence="11">
    <location>
        <begin position="1"/>
        <end position="109"/>
    </location>
</feature>
<protein>
    <recommendedName>
        <fullName evidence="2 7">Thioredoxin</fullName>
    </recommendedName>
</protein>
<keyword evidence="3" id="KW-0813">Transport</keyword>
<dbReference type="PANTHER" id="PTHR45663">
    <property type="entry name" value="GEO12009P1"/>
    <property type="match status" value="1"/>
</dbReference>
<evidence type="ECO:0000256" key="7">
    <source>
        <dbReference type="NCBIfam" id="TIGR01068"/>
    </source>
</evidence>
<dbReference type="InterPro" id="IPR036249">
    <property type="entry name" value="Thioredoxin-like_sf"/>
</dbReference>
<dbReference type="PIRSF" id="PIRSF000077">
    <property type="entry name" value="Thioredoxin"/>
    <property type="match status" value="1"/>
</dbReference>
<keyword evidence="5 10" id="KW-1015">Disulfide bond</keyword>
<feature type="site" description="Contributes to redox potential value" evidence="9">
    <location>
        <position position="39"/>
    </location>
</feature>
<feature type="site" description="Deprotonates C-terminal active site Cys" evidence="9">
    <location>
        <position position="32"/>
    </location>
</feature>
<dbReference type="PANTHER" id="PTHR45663:SF11">
    <property type="entry name" value="GEO12009P1"/>
    <property type="match status" value="1"/>
</dbReference>
<dbReference type="InterPro" id="IPR017937">
    <property type="entry name" value="Thioredoxin_CS"/>
</dbReference>
<dbReference type="PROSITE" id="PS00194">
    <property type="entry name" value="THIOREDOXIN_1"/>
    <property type="match status" value="1"/>
</dbReference>
<reference evidence="12 13" key="1">
    <citation type="submission" date="2019-08" db="EMBL/GenBank/DDBJ databases">
        <title>In-depth cultivation of the pig gut microbiome towards novel bacterial diversity and tailored functional studies.</title>
        <authorList>
            <person name="Wylensek D."/>
            <person name="Hitch T.C.A."/>
            <person name="Clavel T."/>
        </authorList>
    </citation>
    <scope>NUCLEOTIDE SEQUENCE [LARGE SCALE GENOMIC DNA]</scope>
    <source>
        <strain evidence="12 13">BL-389-WT-3D</strain>
    </source>
</reference>
<evidence type="ECO:0000313" key="12">
    <source>
        <dbReference type="EMBL" id="MSS39991.1"/>
    </source>
</evidence>
<evidence type="ECO:0000256" key="1">
    <source>
        <dbReference type="ARBA" id="ARBA00008987"/>
    </source>
</evidence>
<evidence type="ECO:0000256" key="2">
    <source>
        <dbReference type="ARBA" id="ARBA00020570"/>
    </source>
</evidence>
<dbReference type="Proteomes" id="UP000462363">
    <property type="component" value="Unassembled WGS sequence"/>
</dbReference>
<dbReference type="AlphaFoldDB" id="A0A844FAQ8"/>
<feature type="disulfide bond" description="Redox-active" evidence="10">
    <location>
        <begin position="38"/>
        <end position="41"/>
    </location>
</feature>
<dbReference type="InterPro" id="IPR005746">
    <property type="entry name" value="Thioredoxin"/>
</dbReference>
<evidence type="ECO:0000256" key="8">
    <source>
        <dbReference type="PIRNR" id="PIRNR000077"/>
    </source>
</evidence>
<dbReference type="CDD" id="cd02947">
    <property type="entry name" value="TRX_family"/>
    <property type="match status" value="1"/>
</dbReference>
<dbReference type="FunFam" id="3.40.30.10:FF:000001">
    <property type="entry name" value="Thioredoxin"/>
    <property type="match status" value="1"/>
</dbReference>
<feature type="site" description="Contributes to redox potential value" evidence="9">
    <location>
        <position position="40"/>
    </location>
</feature>
<dbReference type="PRINTS" id="PR00421">
    <property type="entry name" value="THIOREDOXIN"/>
</dbReference>
<dbReference type="NCBIfam" id="TIGR01068">
    <property type="entry name" value="thioredoxin"/>
    <property type="match status" value="1"/>
</dbReference>
<evidence type="ECO:0000256" key="4">
    <source>
        <dbReference type="ARBA" id="ARBA00022982"/>
    </source>
</evidence>
<keyword evidence="4" id="KW-0249">Electron transport</keyword>
<proteinExistence type="inferred from homology"/>
<evidence type="ECO:0000256" key="9">
    <source>
        <dbReference type="PIRSR" id="PIRSR000077-1"/>
    </source>
</evidence>
<dbReference type="SUPFAM" id="SSF52833">
    <property type="entry name" value="Thioredoxin-like"/>
    <property type="match status" value="1"/>
</dbReference>
<evidence type="ECO:0000256" key="5">
    <source>
        <dbReference type="ARBA" id="ARBA00023157"/>
    </source>
</evidence>
<accession>A0A844FAQ8</accession>
<dbReference type="GO" id="GO:0005829">
    <property type="term" value="C:cytosol"/>
    <property type="evidence" value="ECO:0007669"/>
    <property type="project" value="TreeGrafter"/>
</dbReference>
<evidence type="ECO:0000256" key="3">
    <source>
        <dbReference type="ARBA" id="ARBA00022448"/>
    </source>
</evidence>
<comment type="caution">
    <text evidence="12">The sequence shown here is derived from an EMBL/GenBank/DDBJ whole genome shotgun (WGS) entry which is preliminary data.</text>
</comment>
<dbReference type="InterPro" id="IPR013766">
    <property type="entry name" value="Thioredoxin_domain"/>
</dbReference>
<evidence type="ECO:0000259" key="11">
    <source>
        <dbReference type="PROSITE" id="PS51352"/>
    </source>
</evidence>
<evidence type="ECO:0000313" key="13">
    <source>
        <dbReference type="Proteomes" id="UP000462363"/>
    </source>
</evidence>
<dbReference type="PROSITE" id="PS51352">
    <property type="entry name" value="THIOREDOXIN_2"/>
    <property type="match status" value="1"/>
</dbReference>
<gene>
    <name evidence="12" type="primary">trxA</name>
    <name evidence="12" type="ORF">FYJ37_06415</name>
</gene>
<feature type="active site" description="Nucleophile" evidence="9">
    <location>
        <position position="41"/>
    </location>
</feature>
<dbReference type="GO" id="GO:0015035">
    <property type="term" value="F:protein-disulfide reductase activity"/>
    <property type="evidence" value="ECO:0007669"/>
    <property type="project" value="UniProtKB-UniRule"/>
</dbReference>
<organism evidence="12 13">
    <name type="scientific">Clostridium scindens (strain JCM 10418 / VPI 12708)</name>
    <dbReference type="NCBI Taxonomy" id="29347"/>
    <lineage>
        <taxon>Bacteria</taxon>
        <taxon>Bacillati</taxon>
        <taxon>Bacillota</taxon>
        <taxon>Clostridia</taxon>
        <taxon>Lachnospirales</taxon>
        <taxon>Lachnospiraceae</taxon>
    </lineage>
</organism>